<dbReference type="HAMAP" id="MF_00097">
    <property type="entry name" value="TMP_synthase"/>
    <property type="match status" value="1"/>
</dbReference>
<dbReference type="Proteomes" id="UP000430670">
    <property type="component" value="Unassembled WGS sequence"/>
</dbReference>
<dbReference type="SUPFAM" id="SSF51391">
    <property type="entry name" value="Thiamin phosphate synthase"/>
    <property type="match status" value="1"/>
</dbReference>
<evidence type="ECO:0000259" key="12">
    <source>
        <dbReference type="Pfam" id="PF02581"/>
    </source>
</evidence>
<name>A0A6I3SIX5_HELMO</name>
<dbReference type="RefSeq" id="WP_155475841.1">
    <property type="nucleotide sequence ID" value="NZ_WNKU01000006.1"/>
</dbReference>
<keyword evidence="14" id="KW-1185">Reference proteome</keyword>
<dbReference type="CDD" id="cd00564">
    <property type="entry name" value="TMP_TenI"/>
    <property type="match status" value="1"/>
</dbReference>
<feature type="binding site" evidence="9">
    <location>
        <position position="77"/>
    </location>
    <ligand>
        <name>Mg(2+)</name>
        <dbReference type="ChEBI" id="CHEBI:18420"/>
    </ligand>
</feature>
<dbReference type="NCBIfam" id="TIGR00693">
    <property type="entry name" value="thiE"/>
    <property type="match status" value="1"/>
</dbReference>
<dbReference type="EC" id="2.5.1.3" evidence="9"/>
<dbReference type="EMBL" id="WNKU01000006">
    <property type="protein sequence ID" value="MTV48735.1"/>
    <property type="molecule type" value="Genomic_DNA"/>
</dbReference>
<evidence type="ECO:0000256" key="10">
    <source>
        <dbReference type="RuleBase" id="RU003826"/>
    </source>
</evidence>
<keyword evidence="3 9" id="KW-0479">Metal-binding</keyword>
<dbReference type="PANTHER" id="PTHR20857:SF15">
    <property type="entry name" value="THIAMINE-PHOSPHATE SYNTHASE"/>
    <property type="match status" value="1"/>
</dbReference>
<dbReference type="InterPro" id="IPR013785">
    <property type="entry name" value="Aldolase_TIM"/>
</dbReference>
<dbReference type="GO" id="GO:0005737">
    <property type="term" value="C:cytoplasm"/>
    <property type="evidence" value="ECO:0007669"/>
    <property type="project" value="TreeGrafter"/>
</dbReference>
<feature type="binding site" evidence="9">
    <location>
        <position position="171"/>
    </location>
    <ligand>
        <name>2-[(2R,5Z)-2-carboxy-4-methylthiazol-5(2H)-ylidene]ethyl phosphate</name>
        <dbReference type="ChEBI" id="CHEBI:62899"/>
    </ligand>
</feature>
<proteinExistence type="inferred from homology"/>
<comment type="catalytic activity">
    <reaction evidence="7 9 10">
        <text>2-(2-carboxy-4-methylthiazol-5-yl)ethyl phosphate + 4-amino-2-methyl-5-(diphosphooxymethyl)pyrimidine + 2 H(+) = thiamine phosphate + CO2 + diphosphate</text>
        <dbReference type="Rhea" id="RHEA:47848"/>
        <dbReference type="ChEBI" id="CHEBI:15378"/>
        <dbReference type="ChEBI" id="CHEBI:16526"/>
        <dbReference type="ChEBI" id="CHEBI:33019"/>
        <dbReference type="ChEBI" id="CHEBI:37575"/>
        <dbReference type="ChEBI" id="CHEBI:57841"/>
        <dbReference type="ChEBI" id="CHEBI:62890"/>
        <dbReference type="EC" id="2.5.1.3"/>
    </reaction>
</comment>
<dbReference type="AlphaFoldDB" id="A0A6I3SIX5"/>
<feature type="binding site" evidence="9">
    <location>
        <position position="144"/>
    </location>
    <ligand>
        <name>4-amino-2-methyl-5-(diphosphooxymethyl)pyrimidine</name>
        <dbReference type="ChEBI" id="CHEBI:57841"/>
    </ligand>
</feature>
<dbReference type="GO" id="GO:0009228">
    <property type="term" value="P:thiamine biosynthetic process"/>
    <property type="evidence" value="ECO:0007669"/>
    <property type="project" value="UniProtKB-KW"/>
</dbReference>
<feature type="binding site" evidence="9">
    <location>
        <position position="76"/>
    </location>
    <ligand>
        <name>4-amino-2-methyl-5-(diphosphooxymethyl)pyrimidine</name>
        <dbReference type="ChEBI" id="CHEBI:57841"/>
    </ligand>
</feature>
<sequence length="222" mass="23426">MDKNQFLQKSLPWTYLVTDRRICGDRSLFSVVEKALRGGVNVVQYREKEASTRQMIAEAGKIHELCRRHGALFIVNDRVDVALAVKAPGVHLGQDDMSLPMARRMLGSDIIIGISASSVEEAQTAEKDGADYVGASAVFATPTKEEAPALGLDGLAQISEALSIPVVAIGGIHRGNAADVMAAGSSGVAVVSAIMAAEDPEEAARVLAKAIGSAEGYPVNRR</sequence>
<comment type="cofactor">
    <cofactor evidence="9">
        <name>Mg(2+)</name>
        <dbReference type="ChEBI" id="CHEBI:18420"/>
    </cofactor>
    <text evidence="9">Binds 1 Mg(2+) ion per subunit.</text>
</comment>
<organism evidence="13 14">
    <name type="scientific">Heliobacterium mobile</name>
    <name type="common">Heliobacillus mobilis</name>
    <dbReference type="NCBI Taxonomy" id="28064"/>
    <lineage>
        <taxon>Bacteria</taxon>
        <taxon>Bacillati</taxon>
        <taxon>Bacillota</taxon>
        <taxon>Clostridia</taxon>
        <taxon>Eubacteriales</taxon>
        <taxon>Heliobacteriaceae</taxon>
        <taxon>Heliobacterium</taxon>
    </lineage>
</organism>
<dbReference type="GO" id="GO:0009229">
    <property type="term" value="P:thiamine diphosphate biosynthetic process"/>
    <property type="evidence" value="ECO:0007669"/>
    <property type="project" value="UniProtKB-UniRule"/>
</dbReference>
<comment type="pathway">
    <text evidence="1 9 11">Cofactor biosynthesis; thiamine diphosphate biosynthesis; thiamine phosphate from 4-amino-2-methyl-5-diphosphomethylpyrimidine and 4-methyl-5-(2-phosphoethyl)-thiazole: step 1/1.</text>
</comment>
<protein>
    <recommendedName>
        <fullName evidence="9">Thiamine-phosphate synthase</fullName>
        <shortName evidence="9">TP synthase</shortName>
        <shortName evidence="9">TPS</shortName>
        <ecNumber evidence="9">2.5.1.3</ecNumber>
    </recommendedName>
    <alternativeName>
        <fullName evidence="9">Thiamine-phosphate pyrophosphorylase</fullName>
        <shortName evidence="9">TMP pyrophosphorylase</shortName>
        <shortName evidence="9">TMP-PPase</shortName>
    </alternativeName>
</protein>
<accession>A0A6I3SIX5</accession>
<evidence type="ECO:0000256" key="5">
    <source>
        <dbReference type="ARBA" id="ARBA00022977"/>
    </source>
</evidence>
<evidence type="ECO:0000256" key="9">
    <source>
        <dbReference type="HAMAP-Rule" id="MF_00097"/>
    </source>
</evidence>
<comment type="function">
    <text evidence="9">Condenses 4-methyl-5-(beta-hydroxyethyl)thiazole monophosphate (THZ-P) and 2-methyl-4-amino-5-hydroxymethyl pyrimidine pyrophosphate (HMP-PP) to form thiamine monophosphate (TMP).</text>
</comment>
<comment type="catalytic activity">
    <reaction evidence="8 9 10">
        <text>2-[(2R,5Z)-2-carboxy-4-methylthiazol-5(2H)-ylidene]ethyl phosphate + 4-amino-2-methyl-5-(diphosphooxymethyl)pyrimidine + 2 H(+) = thiamine phosphate + CO2 + diphosphate</text>
        <dbReference type="Rhea" id="RHEA:47844"/>
        <dbReference type="ChEBI" id="CHEBI:15378"/>
        <dbReference type="ChEBI" id="CHEBI:16526"/>
        <dbReference type="ChEBI" id="CHEBI:33019"/>
        <dbReference type="ChEBI" id="CHEBI:37575"/>
        <dbReference type="ChEBI" id="CHEBI:57841"/>
        <dbReference type="ChEBI" id="CHEBI:62899"/>
        <dbReference type="EC" id="2.5.1.3"/>
    </reaction>
</comment>
<dbReference type="InterPro" id="IPR022998">
    <property type="entry name" value="ThiamineP_synth_TenI"/>
</dbReference>
<comment type="catalytic activity">
    <reaction evidence="6 9 10">
        <text>4-methyl-5-(2-phosphooxyethyl)-thiazole + 4-amino-2-methyl-5-(diphosphooxymethyl)pyrimidine + H(+) = thiamine phosphate + diphosphate</text>
        <dbReference type="Rhea" id="RHEA:22328"/>
        <dbReference type="ChEBI" id="CHEBI:15378"/>
        <dbReference type="ChEBI" id="CHEBI:33019"/>
        <dbReference type="ChEBI" id="CHEBI:37575"/>
        <dbReference type="ChEBI" id="CHEBI:57841"/>
        <dbReference type="ChEBI" id="CHEBI:58296"/>
        <dbReference type="EC" id="2.5.1.3"/>
    </reaction>
</comment>
<comment type="similarity">
    <text evidence="9 10">Belongs to the thiamine-phosphate synthase family.</text>
</comment>
<evidence type="ECO:0000256" key="1">
    <source>
        <dbReference type="ARBA" id="ARBA00005165"/>
    </source>
</evidence>
<dbReference type="UniPathway" id="UPA00060">
    <property type="reaction ID" value="UER00141"/>
</dbReference>
<keyword evidence="5 9" id="KW-0784">Thiamine biosynthesis</keyword>
<dbReference type="Gene3D" id="3.20.20.70">
    <property type="entry name" value="Aldolase class I"/>
    <property type="match status" value="1"/>
</dbReference>
<dbReference type="GO" id="GO:0000287">
    <property type="term" value="F:magnesium ion binding"/>
    <property type="evidence" value="ECO:0007669"/>
    <property type="project" value="UniProtKB-UniRule"/>
</dbReference>
<dbReference type="OrthoDB" id="9812206at2"/>
<dbReference type="InterPro" id="IPR036206">
    <property type="entry name" value="ThiamineP_synth_sf"/>
</dbReference>
<feature type="domain" description="Thiamine phosphate synthase/TenI" evidence="12">
    <location>
        <begin position="15"/>
        <end position="194"/>
    </location>
</feature>
<reference evidence="13 14" key="1">
    <citation type="submission" date="2019-11" db="EMBL/GenBank/DDBJ databases">
        <title>Whole-genome sequence of a the green, strictly anaerobic photosynthetic bacterium Heliobacillus mobilis DSM 6151.</title>
        <authorList>
            <person name="Kyndt J.A."/>
            <person name="Meyer T.E."/>
        </authorList>
    </citation>
    <scope>NUCLEOTIDE SEQUENCE [LARGE SCALE GENOMIC DNA]</scope>
    <source>
        <strain evidence="13 14">DSM 6151</strain>
    </source>
</reference>
<dbReference type="PANTHER" id="PTHR20857">
    <property type="entry name" value="THIAMINE-PHOSPHATE PYROPHOSPHORYLASE"/>
    <property type="match status" value="1"/>
</dbReference>
<dbReference type="InterPro" id="IPR034291">
    <property type="entry name" value="TMP_synthase"/>
</dbReference>
<evidence type="ECO:0000256" key="6">
    <source>
        <dbReference type="ARBA" id="ARBA00047334"/>
    </source>
</evidence>
<evidence type="ECO:0000256" key="4">
    <source>
        <dbReference type="ARBA" id="ARBA00022842"/>
    </source>
</evidence>
<keyword evidence="2 9" id="KW-0808">Transferase</keyword>
<evidence type="ECO:0000256" key="2">
    <source>
        <dbReference type="ARBA" id="ARBA00022679"/>
    </source>
</evidence>
<gene>
    <name evidence="9 13" type="primary">thiE</name>
    <name evidence="13" type="ORF">GJ688_07045</name>
</gene>
<evidence type="ECO:0000256" key="7">
    <source>
        <dbReference type="ARBA" id="ARBA00047851"/>
    </source>
</evidence>
<keyword evidence="4 9" id="KW-0460">Magnesium</keyword>
<dbReference type="FunFam" id="3.20.20.70:FF:000096">
    <property type="entry name" value="Thiamine-phosphate synthase"/>
    <property type="match status" value="1"/>
</dbReference>
<evidence type="ECO:0000256" key="8">
    <source>
        <dbReference type="ARBA" id="ARBA00047883"/>
    </source>
</evidence>
<feature type="binding site" evidence="9">
    <location>
        <begin position="191"/>
        <end position="192"/>
    </location>
    <ligand>
        <name>2-[(2R,5Z)-2-carboxy-4-methylthiazol-5(2H)-ylidene]ethyl phosphate</name>
        <dbReference type="ChEBI" id="CHEBI:62899"/>
    </ligand>
</feature>
<feature type="binding site" evidence="9">
    <location>
        <position position="115"/>
    </location>
    <ligand>
        <name>4-amino-2-methyl-5-(diphosphooxymethyl)pyrimidine</name>
        <dbReference type="ChEBI" id="CHEBI:57841"/>
    </ligand>
</feature>
<feature type="binding site" evidence="9">
    <location>
        <begin position="44"/>
        <end position="48"/>
    </location>
    <ligand>
        <name>4-amino-2-methyl-5-(diphosphooxymethyl)pyrimidine</name>
        <dbReference type="ChEBI" id="CHEBI:57841"/>
    </ligand>
</feature>
<feature type="binding site" evidence="9">
    <location>
        <begin position="141"/>
        <end position="143"/>
    </location>
    <ligand>
        <name>2-[(2R,5Z)-2-carboxy-4-methylthiazol-5(2H)-ylidene]ethyl phosphate</name>
        <dbReference type="ChEBI" id="CHEBI:62899"/>
    </ligand>
</feature>
<evidence type="ECO:0000256" key="11">
    <source>
        <dbReference type="RuleBase" id="RU004253"/>
    </source>
</evidence>
<comment type="caution">
    <text evidence="13">The sequence shown here is derived from an EMBL/GenBank/DDBJ whole genome shotgun (WGS) entry which is preliminary data.</text>
</comment>
<evidence type="ECO:0000256" key="3">
    <source>
        <dbReference type="ARBA" id="ARBA00022723"/>
    </source>
</evidence>
<dbReference type="GO" id="GO:0004789">
    <property type="term" value="F:thiamine-phosphate diphosphorylase activity"/>
    <property type="evidence" value="ECO:0007669"/>
    <property type="project" value="UniProtKB-UniRule"/>
</dbReference>
<evidence type="ECO:0000313" key="13">
    <source>
        <dbReference type="EMBL" id="MTV48735.1"/>
    </source>
</evidence>
<feature type="binding site" evidence="9">
    <location>
        <position position="96"/>
    </location>
    <ligand>
        <name>Mg(2+)</name>
        <dbReference type="ChEBI" id="CHEBI:18420"/>
    </ligand>
</feature>
<dbReference type="Pfam" id="PF02581">
    <property type="entry name" value="TMP-TENI"/>
    <property type="match status" value="1"/>
</dbReference>
<evidence type="ECO:0000313" key="14">
    <source>
        <dbReference type="Proteomes" id="UP000430670"/>
    </source>
</evidence>